<keyword evidence="2" id="KW-1185">Reference proteome</keyword>
<comment type="caution">
    <text evidence="1">The sequence shown here is derived from an EMBL/GenBank/DDBJ whole genome shotgun (WGS) entry which is preliminary data.</text>
</comment>
<dbReference type="PANTHER" id="PTHR31293">
    <property type="entry name" value="RNI-LIKE SUPERFAMILY PROTEIN"/>
    <property type="match status" value="1"/>
</dbReference>
<gene>
    <name evidence="1" type="ORF">P3X46_006945</name>
</gene>
<dbReference type="InterPro" id="IPR055294">
    <property type="entry name" value="FBL60-like"/>
</dbReference>
<evidence type="ECO:0008006" key="3">
    <source>
        <dbReference type="Google" id="ProtNLM"/>
    </source>
</evidence>
<dbReference type="EMBL" id="JARPOI010000004">
    <property type="protein sequence ID" value="KAJ9183025.1"/>
    <property type="molecule type" value="Genomic_DNA"/>
</dbReference>
<dbReference type="PANTHER" id="PTHR31293:SF16">
    <property type="entry name" value="RNI-LIKE SUPERFAMILY PROTEIN"/>
    <property type="match status" value="1"/>
</dbReference>
<name>A0ABQ9MVR4_HEVBR</name>
<accession>A0ABQ9MVR4</accession>
<evidence type="ECO:0000313" key="2">
    <source>
        <dbReference type="Proteomes" id="UP001174677"/>
    </source>
</evidence>
<dbReference type="Proteomes" id="UP001174677">
    <property type="component" value="Chromosome 4"/>
</dbReference>
<proteinExistence type="predicted"/>
<sequence length="239" mass="27942">MDTNNQDMFIRLTNSLLVLIVSNLPFKGSARTSILSKQWLNIWRESTNLELNESSFVKLEENQEIQRIQRITFFDFVRHFIVSYPQKAIQKFAVACSKPKRFLSDMQNFVTFAISRNVKELEIDFSDPTWREDNLDNHPAVAELPLQGFQFHHPQGCFFRMDKDKYNFYQVLVGELSIAREFEFKEFAPLQLPGQNSTVPATDWAGSCVKHHLHLESFPLTLRTPKSIKRFVQFLSGKF</sequence>
<organism evidence="1 2">
    <name type="scientific">Hevea brasiliensis</name>
    <name type="common">Para rubber tree</name>
    <name type="synonym">Siphonia brasiliensis</name>
    <dbReference type="NCBI Taxonomy" id="3981"/>
    <lineage>
        <taxon>Eukaryota</taxon>
        <taxon>Viridiplantae</taxon>
        <taxon>Streptophyta</taxon>
        <taxon>Embryophyta</taxon>
        <taxon>Tracheophyta</taxon>
        <taxon>Spermatophyta</taxon>
        <taxon>Magnoliopsida</taxon>
        <taxon>eudicotyledons</taxon>
        <taxon>Gunneridae</taxon>
        <taxon>Pentapetalae</taxon>
        <taxon>rosids</taxon>
        <taxon>fabids</taxon>
        <taxon>Malpighiales</taxon>
        <taxon>Euphorbiaceae</taxon>
        <taxon>Crotonoideae</taxon>
        <taxon>Micrandreae</taxon>
        <taxon>Hevea</taxon>
    </lineage>
</organism>
<evidence type="ECO:0000313" key="1">
    <source>
        <dbReference type="EMBL" id="KAJ9183025.1"/>
    </source>
</evidence>
<dbReference type="InterPro" id="IPR036047">
    <property type="entry name" value="F-box-like_dom_sf"/>
</dbReference>
<protein>
    <recommendedName>
        <fullName evidence="3">F-box domain-containing protein</fullName>
    </recommendedName>
</protein>
<dbReference type="SUPFAM" id="SSF81383">
    <property type="entry name" value="F-box domain"/>
    <property type="match status" value="1"/>
</dbReference>
<reference evidence="1" key="1">
    <citation type="journal article" date="2023" name="Plant Biotechnol. J.">
        <title>Chromosome-level wild Hevea brasiliensis genome provides new tools for genomic-assisted breeding and valuable loci to elevate rubber yield.</title>
        <authorList>
            <person name="Cheng H."/>
            <person name="Song X."/>
            <person name="Hu Y."/>
            <person name="Wu T."/>
            <person name="Yang Q."/>
            <person name="An Z."/>
            <person name="Feng S."/>
            <person name="Deng Z."/>
            <person name="Wu W."/>
            <person name="Zeng X."/>
            <person name="Tu M."/>
            <person name="Wang X."/>
            <person name="Huang H."/>
        </authorList>
    </citation>
    <scope>NUCLEOTIDE SEQUENCE</scope>
    <source>
        <strain evidence="1">MT/VB/25A 57/8</strain>
    </source>
</reference>